<dbReference type="RefSeq" id="WP_377179211.1">
    <property type="nucleotide sequence ID" value="NZ_JBHTMY010000003.1"/>
</dbReference>
<gene>
    <name evidence="1" type="ORF">ACFQ39_11955</name>
</gene>
<dbReference type="InterPro" id="IPR045470">
    <property type="entry name" value="DUF6495"/>
</dbReference>
<evidence type="ECO:0000313" key="2">
    <source>
        <dbReference type="Proteomes" id="UP001597201"/>
    </source>
</evidence>
<dbReference type="Proteomes" id="UP001597201">
    <property type="component" value="Unassembled WGS sequence"/>
</dbReference>
<dbReference type="Pfam" id="PF20105">
    <property type="entry name" value="DUF6495"/>
    <property type="match status" value="1"/>
</dbReference>
<accession>A0ABW3Y3B3</accession>
<organism evidence="1 2">
    <name type="scientific">Namhaeicola litoreus</name>
    <dbReference type="NCBI Taxonomy" id="1052145"/>
    <lineage>
        <taxon>Bacteria</taxon>
        <taxon>Pseudomonadati</taxon>
        <taxon>Bacteroidota</taxon>
        <taxon>Flavobacteriia</taxon>
        <taxon>Flavobacteriales</taxon>
        <taxon>Flavobacteriaceae</taxon>
        <taxon>Namhaeicola</taxon>
    </lineage>
</organism>
<sequence>MKYQQLTKEQLKEFHEEFAVFLASQQITKDEWEEIKTNRPEIAEEELNLFSDVVWQKVLDNVYYLEHFSQKTLNLFKCLDDNIQRIVVEVDKVDFDFLDTDNFNWFLDQSKDPSISYFRGQKAYSNERNLELFDLIQKGSVISKGELFNAVEKLL</sequence>
<comment type="caution">
    <text evidence="1">The sequence shown here is derived from an EMBL/GenBank/DDBJ whole genome shotgun (WGS) entry which is preliminary data.</text>
</comment>
<dbReference type="EMBL" id="JBHTMY010000003">
    <property type="protein sequence ID" value="MFD1316334.1"/>
    <property type="molecule type" value="Genomic_DNA"/>
</dbReference>
<evidence type="ECO:0000313" key="1">
    <source>
        <dbReference type="EMBL" id="MFD1316334.1"/>
    </source>
</evidence>
<proteinExistence type="predicted"/>
<keyword evidence="2" id="KW-1185">Reference proteome</keyword>
<reference evidence="2" key="1">
    <citation type="journal article" date="2019" name="Int. J. Syst. Evol. Microbiol.">
        <title>The Global Catalogue of Microorganisms (GCM) 10K type strain sequencing project: providing services to taxonomists for standard genome sequencing and annotation.</title>
        <authorList>
            <consortium name="The Broad Institute Genomics Platform"/>
            <consortium name="The Broad Institute Genome Sequencing Center for Infectious Disease"/>
            <person name="Wu L."/>
            <person name="Ma J."/>
        </authorList>
    </citation>
    <scope>NUCLEOTIDE SEQUENCE [LARGE SCALE GENOMIC DNA]</scope>
    <source>
        <strain evidence="2">CCUG 61485</strain>
    </source>
</reference>
<protein>
    <submittedName>
        <fullName evidence="1">DUF6495 family protein</fullName>
    </submittedName>
</protein>
<name>A0ABW3Y3B3_9FLAO</name>